<dbReference type="GO" id="GO:0020037">
    <property type="term" value="F:heme binding"/>
    <property type="evidence" value="ECO:0007669"/>
    <property type="project" value="InterPro"/>
</dbReference>
<dbReference type="GO" id="GO:0046872">
    <property type="term" value="F:metal ion binding"/>
    <property type="evidence" value="ECO:0007669"/>
    <property type="project" value="UniProtKB-KW"/>
</dbReference>
<keyword evidence="3 9" id="KW-0479">Metal-binding</keyword>
<protein>
    <submittedName>
        <fullName evidence="11">Cytochrome-c peroxidase</fullName>
        <ecNumber evidence="11">1.11.1.5</ecNumber>
    </submittedName>
</protein>
<dbReference type="InterPro" id="IPR009056">
    <property type="entry name" value="Cyt_c-like_dom"/>
</dbReference>
<dbReference type="PROSITE" id="PS51007">
    <property type="entry name" value="CYTC"/>
    <property type="match status" value="2"/>
</dbReference>
<dbReference type="FunCoup" id="B4D265">
    <property type="interactions" value="138"/>
</dbReference>
<dbReference type="Pfam" id="PF03150">
    <property type="entry name" value="CCP_MauG"/>
    <property type="match status" value="1"/>
</dbReference>
<comment type="subcellular location">
    <subcellularLocation>
        <location evidence="1">Periplasm</location>
    </subcellularLocation>
</comment>
<dbReference type="InterPro" id="IPR004852">
    <property type="entry name" value="Di-haem_cyt_c_peroxidsae"/>
</dbReference>
<dbReference type="InParanoid" id="B4D265"/>
<keyword evidence="6 11" id="KW-0560">Oxidoreductase</keyword>
<evidence type="ECO:0000256" key="1">
    <source>
        <dbReference type="ARBA" id="ARBA00004418"/>
    </source>
</evidence>
<evidence type="ECO:0000256" key="8">
    <source>
        <dbReference type="PIRSR" id="PIRSR000294-1"/>
    </source>
</evidence>
<dbReference type="InterPro" id="IPR026259">
    <property type="entry name" value="MauG/Cytc_peroxidase"/>
</dbReference>
<organism evidence="11 12">
    <name type="scientific">Chthoniobacter flavus Ellin428</name>
    <dbReference type="NCBI Taxonomy" id="497964"/>
    <lineage>
        <taxon>Bacteria</taxon>
        <taxon>Pseudomonadati</taxon>
        <taxon>Verrucomicrobiota</taxon>
        <taxon>Spartobacteria</taxon>
        <taxon>Chthoniobacterales</taxon>
        <taxon>Chthoniobacteraceae</taxon>
        <taxon>Chthoniobacter</taxon>
    </lineage>
</organism>
<keyword evidence="7 9" id="KW-0408">Iron</keyword>
<reference evidence="11 12" key="1">
    <citation type="journal article" date="2011" name="J. Bacteriol.">
        <title>Genome sequence of Chthoniobacter flavus Ellin428, an aerobic heterotrophic soil bacterium.</title>
        <authorList>
            <person name="Kant R."/>
            <person name="van Passel M.W."/>
            <person name="Palva A."/>
            <person name="Lucas S."/>
            <person name="Lapidus A."/>
            <person name="Glavina Del Rio T."/>
            <person name="Dalin E."/>
            <person name="Tice H."/>
            <person name="Bruce D."/>
            <person name="Goodwin L."/>
            <person name="Pitluck S."/>
            <person name="Larimer F.W."/>
            <person name="Land M.L."/>
            <person name="Hauser L."/>
            <person name="Sangwan P."/>
            <person name="de Vos W.M."/>
            <person name="Janssen P.H."/>
            <person name="Smidt H."/>
        </authorList>
    </citation>
    <scope>NUCLEOTIDE SEQUENCE [LARGE SCALE GENOMIC DNA]</scope>
    <source>
        <strain evidence="11 12">Ellin428</strain>
    </source>
</reference>
<dbReference type="EC" id="1.11.1.5" evidence="11"/>
<dbReference type="Proteomes" id="UP000005824">
    <property type="component" value="Unassembled WGS sequence"/>
</dbReference>
<evidence type="ECO:0000256" key="6">
    <source>
        <dbReference type="ARBA" id="ARBA00023002"/>
    </source>
</evidence>
<comment type="cofactor">
    <cofactor evidence="8">
        <name>heme</name>
        <dbReference type="ChEBI" id="CHEBI:30413"/>
    </cofactor>
    <text evidence="8">Binds 2 heme groups.</text>
</comment>
<evidence type="ECO:0000256" key="3">
    <source>
        <dbReference type="ARBA" id="ARBA00022723"/>
    </source>
</evidence>
<accession>B4D265</accession>
<comment type="PTM">
    <text evidence="8">Binds 2 heme groups per subunit.</text>
</comment>
<keyword evidence="4" id="KW-0732">Signal</keyword>
<feature type="binding site" description="axial binding residue" evidence="9">
    <location>
        <position position="78"/>
    </location>
    <ligand>
        <name>heme c</name>
        <dbReference type="ChEBI" id="CHEBI:61717"/>
        <label>1</label>
    </ligand>
    <ligandPart>
        <name>Fe</name>
        <dbReference type="ChEBI" id="CHEBI:18248"/>
    </ligandPart>
</feature>
<comment type="caution">
    <text evidence="11">The sequence shown here is derived from an EMBL/GenBank/DDBJ whole genome shotgun (WGS) entry which is preliminary data.</text>
</comment>
<evidence type="ECO:0000256" key="9">
    <source>
        <dbReference type="PIRSR" id="PIRSR000294-2"/>
    </source>
</evidence>
<dbReference type="PIRSF" id="PIRSF000294">
    <property type="entry name" value="Cytochrome-c_peroxidase"/>
    <property type="match status" value="1"/>
</dbReference>
<proteinExistence type="predicted"/>
<feature type="binding site" description="covalent" evidence="8">
    <location>
        <position position="74"/>
    </location>
    <ligand>
        <name>heme c</name>
        <dbReference type="ChEBI" id="CHEBI:61717"/>
        <label>1</label>
    </ligand>
</feature>
<dbReference type="SUPFAM" id="SSF46626">
    <property type="entry name" value="Cytochrome c"/>
    <property type="match status" value="2"/>
</dbReference>
<dbReference type="EMBL" id="ABVL01000008">
    <property type="protein sequence ID" value="EDY19305.1"/>
    <property type="molecule type" value="Genomic_DNA"/>
</dbReference>
<dbReference type="PANTHER" id="PTHR30600">
    <property type="entry name" value="CYTOCHROME C PEROXIDASE-RELATED"/>
    <property type="match status" value="1"/>
</dbReference>
<dbReference type="PANTHER" id="PTHR30600:SF7">
    <property type="entry name" value="CYTOCHROME C PEROXIDASE-RELATED"/>
    <property type="match status" value="1"/>
</dbReference>
<evidence type="ECO:0000256" key="2">
    <source>
        <dbReference type="ARBA" id="ARBA00022617"/>
    </source>
</evidence>
<keyword evidence="12" id="KW-1185">Reference proteome</keyword>
<dbReference type="eggNOG" id="COG1858">
    <property type="taxonomic scope" value="Bacteria"/>
</dbReference>
<dbReference type="AlphaFoldDB" id="B4D265"/>
<gene>
    <name evidence="11" type="ORF">CfE428DRAFT_2990</name>
</gene>
<evidence type="ECO:0000259" key="10">
    <source>
        <dbReference type="PROSITE" id="PS51007"/>
    </source>
</evidence>
<evidence type="ECO:0000256" key="7">
    <source>
        <dbReference type="ARBA" id="ARBA00023004"/>
    </source>
</evidence>
<dbReference type="InterPro" id="IPR036909">
    <property type="entry name" value="Cyt_c-like_dom_sf"/>
</dbReference>
<dbReference type="GO" id="GO:0009055">
    <property type="term" value="F:electron transfer activity"/>
    <property type="evidence" value="ECO:0007669"/>
    <property type="project" value="InterPro"/>
</dbReference>
<feature type="binding site" description="covalent" evidence="8">
    <location>
        <position position="77"/>
    </location>
    <ligand>
        <name>heme c</name>
        <dbReference type="ChEBI" id="CHEBI:61717"/>
        <label>1</label>
    </ligand>
</feature>
<keyword evidence="5" id="KW-0574">Periplasm</keyword>
<feature type="binding site" description="axial binding residue" evidence="9">
    <location>
        <position position="221"/>
    </location>
    <ligand>
        <name>heme c</name>
        <dbReference type="ChEBI" id="CHEBI:61717"/>
        <label>2</label>
    </ligand>
    <ligandPart>
        <name>Fe</name>
        <dbReference type="ChEBI" id="CHEBI:18248"/>
    </ligandPart>
</feature>
<feature type="domain" description="Cytochrome c" evidence="10">
    <location>
        <begin position="203"/>
        <end position="322"/>
    </location>
</feature>
<keyword evidence="2 8" id="KW-0349">Heme</keyword>
<feature type="binding site" description="covalent" evidence="8">
    <location>
        <position position="220"/>
    </location>
    <ligand>
        <name>heme c</name>
        <dbReference type="ChEBI" id="CHEBI:61717"/>
        <label>2</label>
    </ligand>
</feature>
<feature type="domain" description="Cytochrome c" evidence="10">
    <location>
        <begin position="52"/>
        <end position="183"/>
    </location>
</feature>
<dbReference type="InterPro" id="IPR051395">
    <property type="entry name" value="Cytochrome_c_Peroxidase/MauG"/>
</dbReference>
<dbReference type="RefSeq" id="WP_006980315.1">
    <property type="nucleotide sequence ID" value="NZ_ABVL01000008.1"/>
</dbReference>
<feature type="binding site" description="covalent" evidence="8">
    <location>
        <position position="217"/>
    </location>
    <ligand>
        <name>heme c</name>
        <dbReference type="ChEBI" id="CHEBI:61717"/>
        <label>2</label>
    </ligand>
</feature>
<evidence type="ECO:0000313" key="11">
    <source>
        <dbReference type="EMBL" id="EDY19305.1"/>
    </source>
</evidence>
<keyword evidence="11" id="KW-0575">Peroxidase</keyword>
<dbReference type="STRING" id="497964.CfE428DRAFT_2990"/>
<sequence precursor="true">MKPILILILILVATSGKTSRLWAVPPPVGGQPAAKTHEPIKPIPFQTNLDSRKVALGRMLFQESKLSHDNTVSCASCHDLSQAGTDHRVHSFGIHQTEGTINAPTVFNSAGNFKQFWDGRAATLEEQIDGPIQAPGEMGSTWDEVIGKLRATPVYNAPFKAIYPNGIQRRNIKDAIAQFERSLITPNARFDKFLRGDDTALTTEEKEGYRKFKSYGCTSCHQGVNVGGNMFETLGAMADYFADRGGPTPADNGRFNVTGREDDRYVFKVPSLRNVARTAPYLHDGSAKTLEEAVTVMGRYQLGERLSPQDVDQIVKFLKTLTGEYEGKPL</sequence>
<dbReference type="Gene3D" id="1.10.760.10">
    <property type="entry name" value="Cytochrome c-like domain"/>
    <property type="match status" value="2"/>
</dbReference>
<name>B4D265_9BACT</name>
<evidence type="ECO:0000256" key="5">
    <source>
        <dbReference type="ARBA" id="ARBA00022764"/>
    </source>
</evidence>
<feature type="binding site" description="axial binding residue" evidence="9">
    <location>
        <position position="297"/>
    </location>
    <ligand>
        <name>heme c</name>
        <dbReference type="ChEBI" id="CHEBI:61717"/>
        <label>2</label>
    </ligand>
    <ligandPart>
        <name>Fe</name>
        <dbReference type="ChEBI" id="CHEBI:18248"/>
    </ligandPart>
</feature>
<evidence type="ECO:0000256" key="4">
    <source>
        <dbReference type="ARBA" id="ARBA00022729"/>
    </source>
</evidence>
<dbReference type="GO" id="GO:0004130">
    <property type="term" value="F:cytochrome-c peroxidase activity"/>
    <property type="evidence" value="ECO:0007669"/>
    <property type="project" value="UniProtKB-EC"/>
</dbReference>
<dbReference type="GO" id="GO:0042597">
    <property type="term" value="C:periplasmic space"/>
    <property type="evidence" value="ECO:0007669"/>
    <property type="project" value="UniProtKB-SubCell"/>
</dbReference>
<evidence type="ECO:0000313" key="12">
    <source>
        <dbReference type="Proteomes" id="UP000005824"/>
    </source>
</evidence>